<dbReference type="EMBL" id="JAKELL010000015">
    <property type="protein sequence ID" value="KAH8994238.1"/>
    <property type="molecule type" value="Genomic_DNA"/>
</dbReference>
<comment type="caution">
    <text evidence="2">The sequence shown here is derived from an EMBL/GenBank/DDBJ whole genome shotgun (WGS) entry which is preliminary data.</text>
</comment>
<evidence type="ECO:0000313" key="2">
    <source>
        <dbReference type="EMBL" id="KAH8994238.1"/>
    </source>
</evidence>
<evidence type="ECO:0000313" key="3">
    <source>
        <dbReference type="Proteomes" id="UP001201163"/>
    </source>
</evidence>
<dbReference type="AlphaFoldDB" id="A0AAD4QEV2"/>
<accession>A0AAD4QEV2</accession>
<feature type="region of interest" description="Disordered" evidence="1">
    <location>
        <begin position="48"/>
        <end position="71"/>
    </location>
</feature>
<evidence type="ECO:0000256" key="1">
    <source>
        <dbReference type="SAM" id="MobiDB-lite"/>
    </source>
</evidence>
<keyword evidence="3" id="KW-1185">Reference proteome</keyword>
<dbReference type="Proteomes" id="UP001201163">
    <property type="component" value="Unassembled WGS sequence"/>
</dbReference>
<sequence>MSSSLAPSQSCPAAPRSVQLPRELWCDITARILGDYLYDLIIGTDTRDDGDLTDENADQRPPTPTHPGDTCRYSVPDRPEWDALATLLHTSRLVRSCTLDHLSFLSHRPDTPPPKAHDDYRPLVAHLRALRDDGIDTLVLEEWDYAPGAQFFGLPRSLVGPCACTEPEEDQGLPPVLVLARLRHTLAASDAFAREGWDWFPYNAPEVYDVGCTALLVETYRAVPAYVRSALLWRVVERVAALQVARITRAIEKTRNRIEMTQLRLGAKHPGDITHPAARTSGEDLLVSVKRVLATELNITL</sequence>
<proteinExistence type="predicted"/>
<organism evidence="2 3">
    <name type="scientific">Lactarius akahatsu</name>
    <dbReference type="NCBI Taxonomy" id="416441"/>
    <lineage>
        <taxon>Eukaryota</taxon>
        <taxon>Fungi</taxon>
        <taxon>Dikarya</taxon>
        <taxon>Basidiomycota</taxon>
        <taxon>Agaricomycotina</taxon>
        <taxon>Agaricomycetes</taxon>
        <taxon>Russulales</taxon>
        <taxon>Russulaceae</taxon>
        <taxon>Lactarius</taxon>
    </lineage>
</organism>
<name>A0AAD4QEV2_9AGAM</name>
<reference evidence="2" key="1">
    <citation type="submission" date="2022-01" db="EMBL/GenBank/DDBJ databases">
        <title>Comparative genomics reveals a dynamic genome evolution in the ectomycorrhizal milk-cap (Lactarius) mushrooms.</title>
        <authorList>
            <consortium name="DOE Joint Genome Institute"/>
            <person name="Lebreton A."/>
            <person name="Tang N."/>
            <person name="Kuo A."/>
            <person name="LaButti K."/>
            <person name="Drula E."/>
            <person name="Barry K."/>
            <person name="Clum A."/>
            <person name="Lipzen A."/>
            <person name="Mousain D."/>
            <person name="Ng V."/>
            <person name="Wang R."/>
            <person name="Wang X."/>
            <person name="Dai Y."/>
            <person name="Henrissat B."/>
            <person name="Grigoriev I.V."/>
            <person name="Guerin-Laguette A."/>
            <person name="Yu F."/>
            <person name="Martin F.M."/>
        </authorList>
    </citation>
    <scope>NUCLEOTIDE SEQUENCE</scope>
    <source>
        <strain evidence="2">QP</strain>
    </source>
</reference>
<protein>
    <submittedName>
        <fullName evidence="2">Uncharacterized protein</fullName>
    </submittedName>
</protein>
<gene>
    <name evidence="2" type="ORF">EDB92DRAFT_1815170</name>
</gene>